<proteinExistence type="predicted"/>
<protein>
    <submittedName>
        <fullName evidence="2">Uncharacterized protein</fullName>
    </submittedName>
</protein>
<gene>
    <name evidence="2" type="ORF">BDQ12DRAFT_334544</name>
</gene>
<dbReference type="AlphaFoldDB" id="A0A5C3LQ92"/>
<reference evidence="2 3" key="1">
    <citation type="journal article" date="2019" name="Nat. Ecol. Evol.">
        <title>Megaphylogeny resolves global patterns of mushroom evolution.</title>
        <authorList>
            <person name="Varga T."/>
            <person name="Krizsan K."/>
            <person name="Foldi C."/>
            <person name="Dima B."/>
            <person name="Sanchez-Garcia M."/>
            <person name="Sanchez-Ramirez S."/>
            <person name="Szollosi G.J."/>
            <person name="Szarkandi J.G."/>
            <person name="Papp V."/>
            <person name="Albert L."/>
            <person name="Andreopoulos W."/>
            <person name="Angelini C."/>
            <person name="Antonin V."/>
            <person name="Barry K.W."/>
            <person name="Bougher N.L."/>
            <person name="Buchanan P."/>
            <person name="Buyck B."/>
            <person name="Bense V."/>
            <person name="Catcheside P."/>
            <person name="Chovatia M."/>
            <person name="Cooper J."/>
            <person name="Damon W."/>
            <person name="Desjardin D."/>
            <person name="Finy P."/>
            <person name="Geml J."/>
            <person name="Haridas S."/>
            <person name="Hughes K."/>
            <person name="Justo A."/>
            <person name="Karasinski D."/>
            <person name="Kautmanova I."/>
            <person name="Kiss B."/>
            <person name="Kocsube S."/>
            <person name="Kotiranta H."/>
            <person name="LaButti K.M."/>
            <person name="Lechner B.E."/>
            <person name="Liimatainen K."/>
            <person name="Lipzen A."/>
            <person name="Lukacs Z."/>
            <person name="Mihaltcheva S."/>
            <person name="Morgado L.N."/>
            <person name="Niskanen T."/>
            <person name="Noordeloos M.E."/>
            <person name="Ohm R.A."/>
            <person name="Ortiz-Santana B."/>
            <person name="Ovrebo C."/>
            <person name="Racz N."/>
            <person name="Riley R."/>
            <person name="Savchenko A."/>
            <person name="Shiryaev A."/>
            <person name="Soop K."/>
            <person name="Spirin V."/>
            <person name="Szebenyi C."/>
            <person name="Tomsovsky M."/>
            <person name="Tulloss R.E."/>
            <person name="Uehling J."/>
            <person name="Grigoriev I.V."/>
            <person name="Vagvolgyi C."/>
            <person name="Papp T."/>
            <person name="Martin F.M."/>
            <person name="Miettinen O."/>
            <person name="Hibbett D.S."/>
            <person name="Nagy L.G."/>
        </authorList>
    </citation>
    <scope>NUCLEOTIDE SEQUENCE [LARGE SCALE GENOMIC DNA]</scope>
    <source>
        <strain evidence="2 3">CBS 166.37</strain>
    </source>
</reference>
<evidence type="ECO:0000313" key="3">
    <source>
        <dbReference type="Proteomes" id="UP000308652"/>
    </source>
</evidence>
<evidence type="ECO:0000256" key="1">
    <source>
        <dbReference type="SAM" id="Phobius"/>
    </source>
</evidence>
<evidence type="ECO:0000313" key="2">
    <source>
        <dbReference type="EMBL" id="TFK34892.1"/>
    </source>
</evidence>
<keyword evidence="3" id="KW-1185">Reference proteome</keyword>
<dbReference type="EMBL" id="ML213627">
    <property type="protein sequence ID" value="TFK34892.1"/>
    <property type="molecule type" value="Genomic_DNA"/>
</dbReference>
<name>A0A5C3LQ92_9AGAR</name>
<dbReference type="Proteomes" id="UP000308652">
    <property type="component" value="Unassembled WGS sequence"/>
</dbReference>
<keyword evidence="1" id="KW-0812">Transmembrane</keyword>
<keyword evidence="1" id="KW-1133">Transmembrane helix</keyword>
<feature type="transmembrane region" description="Helical" evidence="1">
    <location>
        <begin position="18"/>
        <end position="36"/>
    </location>
</feature>
<sequence length="69" mass="7958">MLVFVAQVHADAQEYSSALLYTSCYMLLSSYTLIFAQQYEWKVQNKLQTNHRVDEANAVLEKGIQMLGR</sequence>
<keyword evidence="1" id="KW-0472">Membrane</keyword>
<accession>A0A5C3LQ92</accession>
<organism evidence="2 3">
    <name type="scientific">Crucibulum laeve</name>
    <dbReference type="NCBI Taxonomy" id="68775"/>
    <lineage>
        <taxon>Eukaryota</taxon>
        <taxon>Fungi</taxon>
        <taxon>Dikarya</taxon>
        <taxon>Basidiomycota</taxon>
        <taxon>Agaricomycotina</taxon>
        <taxon>Agaricomycetes</taxon>
        <taxon>Agaricomycetidae</taxon>
        <taxon>Agaricales</taxon>
        <taxon>Agaricineae</taxon>
        <taxon>Nidulariaceae</taxon>
        <taxon>Crucibulum</taxon>
    </lineage>
</organism>